<dbReference type="Pfam" id="PF02502">
    <property type="entry name" value="LacAB_rpiB"/>
    <property type="match status" value="1"/>
</dbReference>
<name>G7L0V5_MEDTR</name>
<dbReference type="Gene3D" id="3.40.1400.10">
    <property type="entry name" value="Sugar-phosphate isomerase, RpiB/LacA/LacB"/>
    <property type="match status" value="1"/>
</dbReference>
<keyword evidence="4" id="KW-1185">Reference proteome</keyword>
<keyword evidence="2" id="KW-0413">Isomerase</keyword>
<protein>
    <submittedName>
        <fullName evidence="1">DNA-damage-repair/toleration protein DRT102</fullName>
    </submittedName>
    <submittedName>
        <fullName evidence="2">Putative ribose-5-phosphate isomerase</fullName>
        <ecNumber evidence="2">5.3.1.6</ecNumber>
    </submittedName>
</protein>
<dbReference type="STRING" id="3880.G7L0V5"/>
<evidence type="ECO:0000313" key="1">
    <source>
        <dbReference type="EMBL" id="AES82626.1"/>
    </source>
</evidence>
<organism evidence="1 4">
    <name type="scientific">Medicago truncatula</name>
    <name type="common">Barrel medic</name>
    <name type="synonym">Medicago tribuloides</name>
    <dbReference type="NCBI Taxonomy" id="3880"/>
    <lineage>
        <taxon>Eukaryota</taxon>
        <taxon>Viridiplantae</taxon>
        <taxon>Streptophyta</taxon>
        <taxon>Embryophyta</taxon>
        <taxon>Tracheophyta</taxon>
        <taxon>Spermatophyta</taxon>
        <taxon>Magnoliopsida</taxon>
        <taxon>eudicotyledons</taxon>
        <taxon>Gunneridae</taxon>
        <taxon>Pentapetalae</taxon>
        <taxon>rosids</taxon>
        <taxon>fabids</taxon>
        <taxon>Fabales</taxon>
        <taxon>Fabaceae</taxon>
        <taxon>Papilionoideae</taxon>
        <taxon>50 kb inversion clade</taxon>
        <taxon>NPAAA clade</taxon>
        <taxon>Hologalegina</taxon>
        <taxon>IRL clade</taxon>
        <taxon>Trifolieae</taxon>
        <taxon>Medicago</taxon>
    </lineage>
</organism>
<dbReference type="GO" id="GO:0004751">
    <property type="term" value="F:ribose-5-phosphate isomerase activity"/>
    <property type="evidence" value="ECO:0007669"/>
    <property type="project" value="UniProtKB-EC"/>
</dbReference>
<dbReference type="HOGENOM" id="CLU_1350699_0_0_1"/>
<dbReference type="EMBL" id="PSQE01000007">
    <property type="protein sequence ID" value="RHN49379.1"/>
    <property type="molecule type" value="Genomic_DNA"/>
</dbReference>
<evidence type="ECO:0000313" key="3">
    <source>
        <dbReference type="EnsemblPlants" id="AES82626"/>
    </source>
</evidence>
<dbReference type="KEGG" id="mtr:11429797"/>
<dbReference type="Gramene" id="rna44201">
    <property type="protein sequence ID" value="RHN49379.1"/>
    <property type="gene ID" value="gene44201"/>
</dbReference>
<evidence type="ECO:0000313" key="2">
    <source>
        <dbReference type="EMBL" id="RHN49379.1"/>
    </source>
</evidence>
<dbReference type="OrthoDB" id="2106730at2759"/>
<reference evidence="2" key="5">
    <citation type="journal article" date="2018" name="Nat. Plants">
        <title>Whole-genome landscape of Medicago truncatula symbiotic genes.</title>
        <authorList>
            <person name="Pecrix Y."/>
            <person name="Gamas P."/>
            <person name="Carrere S."/>
        </authorList>
    </citation>
    <scope>NUCLEOTIDE SEQUENCE</scope>
    <source>
        <tissue evidence="2">Leaves</tissue>
    </source>
</reference>
<dbReference type="EMBL" id="CM001223">
    <property type="protein sequence ID" value="AES82626.1"/>
    <property type="molecule type" value="Genomic_DNA"/>
</dbReference>
<dbReference type="EnsemblPlants" id="AES82626">
    <property type="protein sequence ID" value="AES82626"/>
    <property type="gene ID" value="MTR_7g114730"/>
</dbReference>
<evidence type="ECO:0000313" key="4">
    <source>
        <dbReference type="Proteomes" id="UP000002051"/>
    </source>
</evidence>
<reference evidence="1 4" key="1">
    <citation type="journal article" date="2011" name="Nature">
        <title>The Medicago genome provides insight into the evolution of rhizobial symbioses.</title>
        <authorList>
            <person name="Young N.D."/>
            <person name="Debelle F."/>
            <person name="Oldroyd G.E."/>
            <person name="Geurts R."/>
            <person name="Cannon S.B."/>
            <person name="Udvardi M.K."/>
            <person name="Benedito V.A."/>
            <person name="Mayer K.F."/>
            <person name="Gouzy J."/>
            <person name="Schoof H."/>
            <person name="Van de Peer Y."/>
            <person name="Proost S."/>
            <person name="Cook D.R."/>
            <person name="Meyers B.C."/>
            <person name="Spannagl M."/>
            <person name="Cheung F."/>
            <person name="De Mita S."/>
            <person name="Krishnakumar V."/>
            <person name="Gundlach H."/>
            <person name="Zhou S."/>
            <person name="Mudge J."/>
            <person name="Bharti A.K."/>
            <person name="Murray J.D."/>
            <person name="Naoumkina M.A."/>
            <person name="Rosen B."/>
            <person name="Silverstein K.A."/>
            <person name="Tang H."/>
            <person name="Rombauts S."/>
            <person name="Zhao P.X."/>
            <person name="Zhou P."/>
            <person name="Barbe V."/>
            <person name="Bardou P."/>
            <person name="Bechner M."/>
            <person name="Bellec A."/>
            <person name="Berger A."/>
            <person name="Berges H."/>
            <person name="Bidwell S."/>
            <person name="Bisseling T."/>
            <person name="Choisne N."/>
            <person name="Couloux A."/>
            <person name="Denny R."/>
            <person name="Deshpande S."/>
            <person name="Dai X."/>
            <person name="Doyle J.J."/>
            <person name="Dudez A.M."/>
            <person name="Farmer A.D."/>
            <person name="Fouteau S."/>
            <person name="Franken C."/>
            <person name="Gibelin C."/>
            <person name="Gish J."/>
            <person name="Goldstein S."/>
            <person name="Gonzalez A.J."/>
            <person name="Green P.J."/>
            <person name="Hallab A."/>
            <person name="Hartog M."/>
            <person name="Hua A."/>
            <person name="Humphray S.J."/>
            <person name="Jeong D.H."/>
            <person name="Jing Y."/>
            <person name="Jocker A."/>
            <person name="Kenton S.M."/>
            <person name="Kim D.J."/>
            <person name="Klee K."/>
            <person name="Lai H."/>
            <person name="Lang C."/>
            <person name="Lin S."/>
            <person name="Macmil S.L."/>
            <person name="Magdelenat G."/>
            <person name="Matthews L."/>
            <person name="McCorrison J."/>
            <person name="Monaghan E.L."/>
            <person name="Mun J.H."/>
            <person name="Najar F.Z."/>
            <person name="Nicholson C."/>
            <person name="Noirot C."/>
            <person name="O'Bleness M."/>
            <person name="Paule C.R."/>
            <person name="Poulain J."/>
            <person name="Prion F."/>
            <person name="Qin B."/>
            <person name="Qu C."/>
            <person name="Retzel E.F."/>
            <person name="Riddle C."/>
            <person name="Sallet E."/>
            <person name="Samain S."/>
            <person name="Samson N."/>
            <person name="Sanders I."/>
            <person name="Saurat O."/>
            <person name="Scarpelli C."/>
            <person name="Schiex T."/>
            <person name="Segurens B."/>
            <person name="Severin A.J."/>
            <person name="Sherrier D.J."/>
            <person name="Shi R."/>
            <person name="Sims S."/>
            <person name="Singer S.R."/>
            <person name="Sinharoy S."/>
            <person name="Sterck L."/>
            <person name="Viollet A."/>
            <person name="Wang B.B."/>
            <person name="Wang K."/>
            <person name="Wang M."/>
            <person name="Wang X."/>
            <person name="Warfsmann J."/>
            <person name="Weissenbach J."/>
            <person name="White D.D."/>
            <person name="White J.D."/>
            <person name="Wiley G.B."/>
            <person name="Wincker P."/>
            <person name="Xing Y."/>
            <person name="Yang L."/>
            <person name="Yao Z."/>
            <person name="Ying F."/>
            <person name="Zhai J."/>
            <person name="Zhou L."/>
            <person name="Zuber A."/>
            <person name="Denarie J."/>
            <person name="Dixon R.A."/>
            <person name="May G.D."/>
            <person name="Schwartz D.C."/>
            <person name="Rogers J."/>
            <person name="Quetier F."/>
            <person name="Town C.D."/>
            <person name="Roe B.A."/>
        </authorList>
    </citation>
    <scope>NUCLEOTIDE SEQUENCE [LARGE SCALE GENOMIC DNA]</scope>
    <source>
        <strain evidence="1">A17</strain>
        <strain evidence="3 4">cv. Jemalong A17</strain>
    </source>
</reference>
<dbReference type="Proteomes" id="UP000265566">
    <property type="component" value="Chromosome 7"/>
</dbReference>
<reference evidence="1 4" key="2">
    <citation type="journal article" date="2014" name="BMC Genomics">
        <title>An improved genome release (version Mt4.0) for the model legume Medicago truncatula.</title>
        <authorList>
            <person name="Tang H."/>
            <person name="Krishnakumar V."/>
            <person name="Bidwell S."/>
            <person name="Rosen B."/>
            <person name="Chan A."/>
            <person name="Zhou S."/>
            <person name="Gentzbittel L."/>
            <person name="Childs K.L."/>
            <person name="Yandell M."/>
            <person name="Gundlach H."/>
            <person name="Mayer K.F."/>
            <person name="Schwartz D.C."/>
            <person name="Town C.D."/>
        </authorList>
    </citation>
    <scope>GENOME REANNOTATION</scope>
    <source>
        <strain evidence="3 4">cv. Jemalong A17</strain>
    </source>
</reference>
<sequence>MSYSSKYIKIIVGADKFGSPIIPALLTHLRSLNIEFEYLGTFSSYYAAGAEVGRIVSQSSSSSSPEIIGLVACGTGIGVAIFANKFPGVYASTCLHPWEAVNTRSINNSNVLALSGKFTSPEIGIEIVNAWLNTPFKSPCLASDNKPWPQEVENLLDRSLVDMPKIGKKSFSIKWDGNLDMVFDEDLVDSAKLAIDKESGLAK</sequence>
<accession>G7L0V5</accession>
<gene>
    <name evidence="3" type="primary">11429797</name>
    <name evidence="1" type="ordered locus">MTR_7g114730</name>
    <name evidence="2" type="ORF">MtrunA17_Chr7g0273881</name>
</gene>
<reference evidence="3" key="3">
    <citation type="submission" date="2015-04" db="UniProtKB">
        <authorList>
            <consortium name="EnsemblPlants"/>
        </authorList>
    </citation>
    <scope>IDENTIFICATION</scope>
    <source>
        <strain evidence="3">cv. Jemalong A17</strain>
    </source>
</reference>
<dbReference type="EC" id="5.3.1.6" evidence="2"/>
<dbReference type="InterPro" id="IPR003500">
    <property type="entry name" value="RpiB_LacA_LacB"/>
</dbReference>
<dbReference type="eggNOG" id="ENOG502QS8W">
    <property type="taxonomic scope" value="Eukaryota"/>
</dbReference>
<evidence type="ECO:0000313" key="5">
    <source>
        <dbReference type="Proteomes" id="UP000265566"/>
    </source>
</evidence>
<proteinExistence type="predicted"/>
<reference evidence="5" key="4">
    <citation type="journal article" date="2018" name="Nat. Plants">
        <title>Whole-genome landscape of Medicago truncatula symbiotic genes.</title>
        <authorList>
            <person name="Pecrix Y."/>
            <person name="Staton S.E."/>
            <person name="Sallet E."/>
            <person name="Lelandais-Briere C."/>
            <person name="Moreau S."/>
            <person name="Carrere S."/>
            <person name="Blein T."/>
            <person name="Jardinaud M.F."/>
            <person name="Latrasse D."/>
            <person name="Zouine M."/>
            <person name="Zahm M."/>
            <person name="Kreplak J."/>
            <person name="Mayjonade B."/>
            <person name="Satge C."/>
            <person name="Perez M."/>
            <person name="Cauet S."/>
            <person name="Marande W."/>
            <person name="Chantry-Darmon C."/>
            <person name="Lopez-Roques C."/>
            <person name="Bouchez O."/>
            <person name="Berard A."/>
            <person name="Debelle F."/>
            <person name="Munos S."/>
            <person name="Bendahmane A."/>
            <person name="Berges H."/>
            <person name="Niebel A."/>
            <person name="Buitink J."/>
            <person name="Frugier F."/>
            <person name="Benhamed M."/>
            <person name="Crespi M."/>
            <person name="Gouzy J."/>
            <person name="Gamas P."/>
        </authorList>
    </citation>
    <scope>NUCLEOTIDE SEQUENCE [LARGE SCALE GENOMIC DNA]</scope>
    <source>
        <strain evidence="5">cv. Jemalong A17</strain>
    </source>
</reference>
<dbReference type="SUPFAM" id="SSF89623">
    <property type="entry name" value="Ribose/Galactose isomerase RpiB/AlsB"/>
    <property type="match status" value="1"/>
</dbReference>
<dbReference type="InterPro" id="IPR036569">
    <property type="entry name" value="RpiB_LacA_LacB_sf"/>
</dbReference>
<dbReference type="PaxDb" id="3880-AES82626"/>
<dbReference type="GO" id="GO:0016853">
    <property type="term" value="F:isomerase activity"/>
    <property type="evidence" value="ECO:0000318"/>
    <property type="project" value="GO_Central"/>
</dbReference>
<dbReference type="GO" id="GO:0005975">
    <property type="term" value="P:carbohydrate metabolic process"/>
    <property type="evidence" value="ECO:0007669"/>
    <property type="project" value="InterPro"/>
</dbReference>
<dbReference type="PANTHER" id="PTHR30345:SF0">
    <property type="entry name" value="DNA DAMAGE-REPAIR_TOLERATION PROTEIN DRT102"/>
    <property type="match status" value="1"/>
</dbReference>
<dbReference type="PANTHER" id="PTHR30345">
    <property type="entry name" value="RIBOSE-5-PHOSPHATE ISOMERASE B"/>
    <property type="match status" value="1"/>
</dbReference>
<dbReference type="AlphaFoldDB" id="G7L0V5"/>
<dbReference type="Proteomes" id="UP000002051">
    <property type="component" value="Unassembled WGS sequence"/>
</dbReference>